<evidence type="ECO:0000256" key="2">
    <source>
        <dbReference type="SAM" id="Phobius"/>
    </source>
</evidence>
<feature type="transmembrane region" description="Helical" evidence="2">
    <location>
        <begin position="377"/>
        <end position="395"/>
    </location>
</feature>
<evidence type="ECO:0000313" key="5">
    <source>
        <dbReference type="Proteomes" id="UP000254866"/>
    </source>
</evidence>
<keyword evidence="2" id="KW-0812">Transmembrane</keyword>
<reference evidence="4 5" key="1">
    <citation type="journal article" date="2018" name="IMA Fungus">
        <title>IMA Genome-F 9: Draft genome sequence of Annulohypoxylon stygium, Aspergillus mulundensis, Berkeleyomyces basicola (syn. Thielaviopsis basicola), Ceratocystis smalleyi, two Cercospora beticola strains, Coleophoma cylindrospora, Fusarium fracticaudum, Phialophora cf. hyalina, and Morchella septimelata.</title>
        <authorList>
            <person name="Wingfield B.D."/>
            <person name="Bills G.F."/>
            <person name="Dong Y."/>
            <person name="Huang W."/>
            <person name="Nel W.J."/>
            <person name="Swalarsk-Parry B.S."/>
            <person name="Vaghefi N."/>
            <person name="Wilken P.M."/>
            <person name="An Z."/>
            <person name="de Beer Z.W."/>
            <person name="De Vos L."/>
            <person name="Chen L."/>
            <person name="Duong T.A."/>
            <person name="Gao Y."/>
            <person name="Hammerbacher A."/>
            <person name="Kikkert J.R."/>
            <person name="Li Y."/>
            <person name="Li H."/>
            <person name="Li K."/>
            <person name="Li Q."/>
            <person name="Liu X."/>
            <person name="Ma X."/>
            <person name="Naidoo K."/>
            <person name="Pethybridge S.J."/>
            <person name="Sun J."/>
            <person name="Steenkamp E.T."/>
            <person name="van der Nest M.A."/>
            <person name="van Wyk S."/>
            <person name="Wingfield M.J."/>
            <person name="Xiong C."/>
            <person name="Yue Q."/>
            <person name="Zhang X."/>
        </authorList>
    </citation>
    <scope>NUCLEOTIDE SEQUENCE [LARGE SCALE GENOMIC DNA]</scope>
    <source>
        <strain evidence="4 5">BP 5553</strain>
    </source>
</reference>
<protein>
    <recommendedName>
        <fullName evidence="3">DUF6594 domain-containing protein</fullName>
    </recommendedName>
</protein>
<dbReference type="GeneID" id="43597303"/>
<sequence length="400" mass="45050">MVDDNGGAKYNLPYRETRLPLSTSSALSDDDLEMQSMRNRNHTTPKSAVDGGGREESLPQLSPPRESNPNTNENNGSISSSKLFWRRLLNSRYLFGPTAEETRRLNHLFGYDRLVYKPVECFPKGYPQFAAFMGSDDSFANYRQFSRLSARILLHLQNELTELEKELDALDMKDAADPIMRNRLYGLDDFPGCDSAQKDLMSAIKKKYIEFTEVFSKAAELHSLGRSTPRDHRSVLHWVMSRTPFAAGKYDFVFHADDFVSLSRQSQNGRKFDNLIESCLGEMPWPSIKYLLQTPKERSKTQDPFVTHYSPSRLTWLVKSITVSLAVGILFVPVYLLFLVPMSRAMMAGISSIFVFAFAVLLSVITDAKMQEVFAGSAAYAAVLITFLGNIDNLAGSRPA</sequence>
<dbReference type="InterPro" id="IPR046529">
    <property type="entry name" value="DUF6594"/>
</dbReference>
<evidence type="ECO:0000256" key="1">
    <source>
        <dbReference type="SAM" id="MobiDB-lite"/>
    </source>
</evidence>
<feature type="transmembrane region" description="Helical" evidence="2">
    <location>
        <begin position="316"/>
        <end position="338"/>
    </location>
</feature>
<evidence type="ECO:0000313" key="4">
    <source>
        <dbReference type="EMBL" id="RDL37021.1"/>
    </source>
</evidence>
<feature type="domain" description="DUF6594" evidence="3">
    <location>
        <begin position="126"/>
        <end position="384"/>
    </location>
</feature>
<feature type="transmembrane region" description="Helical" evidence="2">
    <location>
        <begin position="345"/>
        <end position="365"/>
    </location>
</feature>
<name>A0A370TNB9_9HELO</name>
<organism evidence="4 5">
    <name type="scientific">Venustampulla echinocandica</name>
    <dbReference type="NCBI Taxonomy" id="2656787"/>
    <lineage>
        <taxon>Eukaryota</taxon>
        <taxon>Fungi</taxon>
        <taxon>Dikarya</taxon>
        <taxon>Ascomycota</taxon>
        <taxon>Pezizomycotina</taxon>
        <taxon>Leotiomycetes</taxon>
        <taxon>Helotiales</taxon>
        <taxon>Pleuroascaceae</taxon>
        <taxon>Venustampulla</taxon>
    </lineage>
</organism>
<proteinExistence type="predicted"/>
<gene>
    <name evidence="4" type="ORF">BP5553_04454</name>
</gene>
<evidence type="ECO:0000259" key="3">
    <source>
        <dbReference type="Pfam" id="PF20237"/>
    </source>
</evidence>
<dbReference type="Proteomes" id="UP000254866">
    <property type="component" value="Unassembled WGS sequence"/>
</dbReference>
<keyword evidence="2" id="KW-1133">Transmembrane helix</keyword>
<feature type="compositionally biased region" description="Polar residues" evidence="1">
    <location>
        <begin position="36"/>
        <end position="46"/>
    </location>
</feature>
<dbReference type="RefSeq" id="XP_031869677.1">
    <property type="nucleotide sequence ID" value="XM_032013077.1"/>
</dbReference>
<dbReference type="OrthoDB" id="3533814at2759"/>
<comment type="caution">
    <text evidence="4">The sequence shown here is derived from an EMBL/GenBank/DDBJ whole genome shotgun (WGS) entry which is preliminary data.</text>
</comment>
<keyword evidence="5" id="KW-1185">Reference proteome</keyword>
<dbReference type="EMBL" id="NPIC01000003">
    <property type="protein sequence ID" value="RDL37021.1"/>
    <property type="molecule type" value="Genomic_DNA"/>
</dbReference>
<keyword evidence="2" id="KW-0472">Membrane</keyword>
<feature type="region of interest" description="Disordered" evidence="1">
    <location>
        <begin position="21"/>
        <end position="77"/>
    </location>
</feature>
<dbReference type="PANTHER" id="PTHR34502:SF3">
    <property type="entry name" value="DUF6594 DOMAIN-CONTAINING PROTEIN"/>
    <property type="match status" value="1"/>
</dbReference>
<dbReference type="Pfam" id="PF20237">
    <property type="entry name" value="DUF6594"/>
    <property type="match status" value="1"/>
</dbReference>
<feature type="compositionally biased region" description="Polar residues" evidence="1">
    <location>
        <begin position="65"/>
        <end position="77"/>
    </location>
</feature>
<dbReference type="PANTHER" id="PTHR34502">
    <property type="entry name" value="DUF6594 DOMAIN-CONTAINING PROTEIN-RELATED"/>
    <property type="match status" value="1"/>
</dbReference>
<dbReference type="AlphaFoldDB" id="A0A370TNB9"/>
<accession>A0A370TNB9</accession>